<dbReference type="GO" id="GO:0031932">
    <property type="term" value="C:TORC2 complex"/>
    <property type="evidence" value="ECO:0007669"/>
    <property type="project" value="InterPro"/>
</dbReference>
<dbReference type="EMBL" id="JAIWYP010000012">
    <property type="protein sequence ID" value="KAH3731199.1"/>
    <property type="molecule type" value="Genomic_DNA"/>
</dbReference>
<dbReference type="PANTHER" id="PTHR13298:SF11">
    <property type="entry name" value="RAPAMYCIN-INSENSITIVE COMPANION OF MTOR"/>
    <property type="match status" value="1"/>
</dbReference>
<comment type="caution">
    <text evidence="2">The sequence shown here is derived from an EMBL/GenBank/DDBJ whole genome shotgun (WGS) entry which is preliminary data.</text>
</comment>
<name>A0A9D4HTY2_DREPO</name>
<reference evidence="2" key="1">
    <citation type="journal article" date="2019" name="bioRxiv">
        <title>The Genome of the Zebra Mussel, Dreissena polymorpha: A Resource for Invasive Species Research.</title>
        <authorList>
            <person name="McCartney M.A."/>
            <person name="Auch B."/>
            <person name="Kono T."/>
            <person name="Mallez S."/>
            <person name="Zhang Y."/>
            <person name="Obille A."/>
            <person name="Becker A."/>
            <person name="Abrahante J.E."/>
            <person name="Garbe J."/>
            <person name="Badalamenti J.P."/>
            <person name="Herman A."/>
            <person name="Mangelson H."/>
            <person name="Liachko I."/>
            <person name="Sullivan S."/>
            <person name="Sone E.D."/>
            <person name="Koren S."/>
            <person name="Silverstein K.A.T."/>
            <person name="Beckman K.B."/>
            <person name="Gohl D.M."/>
        </authorList>
    </citation>
    <scope>NUCLEOTIDE SEQUENCE</scope>
    <source>
        <strain evidence="2">Duluth1</strain>
        <tissue evidence="2">Whole animal</tissue>
    </source>
</reference>
<evidence type="ECO:0000313" key="2">
    <source>
        <dbReference type="EMBL" id="KAH3731199.1"/>
    </source>
</evidence>
<sequence>RASSSEEVCLQTLRDTQVLFTKTSHNWDWDLIEYVLKWPDDKLRKLEDQTYSRFIKRLAFFYKPTNHQFSREPSDHEFQKKYALVGCHLVDFLIRCETEEGQKIVSDLLADIALCLSEPPSTGSRNRLPREHYQHASTLLLPVHRKVFANNTRGSTISSLNYGREGNCRAILSKALCAGQEIIMKAKFEYG</sequence>
<dbReference type="AlphaFoldDB" id="A0A9D4HTY2"/>
<evidence type="ECO:0000313" key="3">
    <source>
        <dbReference type="Proteomes" id="UP000828390"/>
    </source>
</evidence>
<reference evidence="2" key="2">
    <citation type="submission" date="2020-11" db="EMBL/GenBank/DDBJ databases">
        <authorList>
            <person name="McCartney M.A."/>
            <person name="Auch B."/>
            <person name="Kono T."/>
            <person name="Mallez S."/>
            <person name="Becker A."/>
            <person name="Gohl D.M."/>
            <person name="Silverstein K.A.T."/>
            <person name="Koren S."/>
            <person name="Bechman K.B."/>
            <person name="Herman A."/>
            <person name="Abrahante J.E."/>
            <person name="Garbe J."/>
        </authorList>
    </citation>
    <scope>NUCLEOTIDE SEQUENCE</scope>
    <source>
        <strain evidence="2">Duluth1</strain>
        <tissue evidence="2">Whole animal</tissue>
    </source>
</reference>
<dbReference type="SMART" id="SM01307">
    <property type="entry name" value="RICTOR_M"/>
    <property type="match status" value="1"/>
</dbReference>
<dbReference type="GO" id="GO:0051897">
    <property type="term" value="P:positive regulation of phosphatidylinositol 3-kinase/protein kinase B signal transduction"/>
    <property type="evidence" value="ECO:0007669"/>
    <property type="project" value="TreeGrafter"/>
</dbReference>
<accession>A0A9D4HTY2</accession>
<dbReference type="GO" id="GO:0038203">
    <property type="term" value="P:TORC2 signaling"/>
    <property type="evidence" value="ECO:0007669"/>
    <property type="project" value="TreeGrafter"/>
</dbReference>
<dbReference type="InterPro" id="IPR029451">
    <property type="entry name" value="RICTOR_M"/>
</dbReference>
<dbReference type="GO" id="GO:0043539">
    <property type="term" value="F:protein serine/threonine kinase activator activity"/>
    <property type="evidence" value="ECO:0007669"/>
    <property type="project" value="TreeGrafter"/>
</dbReference>
<dbReference type="PANTHER" id="PTHR13298">
    <property type="entry name" value="CYTOSOLIC REGULATOR PIANISSIMO"/>
    <property type="match status" value="1"/>
</dbReference>
<feature type="non-terminal residue" evidence="2">
    <location>
        <position position="191"/>
    </location>
</feature>
<dbReference type="InterPro" id="IPR028268">
    <property type="entry name" value="Pianissimo_fam"/>
</dbReference>
<keyword evidence="3" id="KW-1185">Reference proteome</keyword>
<gene>
    <name evidence="2" type="ORF">DPMN_057207</name>
</gene>
<organism evidence="2 3">
    <name type="scientific">Dreissena polymorpha</name>
    <name type="common">Zebra mussel</name>
    <name type="synonym">Mytilus polymorpha</name>
    <dbReference type="NCBI Taxonomy" id="45954"/>
    <lineage>
        <taxon>Eukaryota</taxon>
        <taxon>Metazoa</taxon>
        <taxon>Spiralia</taxon>
        <taxon>Lophotrochozoa</taxon>
        <taxon>Mollusca</taxon>
        <taxon>Bivalvia</taxon>
        <taxon>Autobranchia</taxon>
        <taxon>Heteroconchia</taxon>
        <taxon>Euheterodonta</taxon>
        <taxon>Imparidentia</taxon>
        <taxon>Neoheterodontei</taxon>
        <taxon>Myida</taxon>
        <taxon>Dreissenoidea</taxon>
        <taxon>Dreissenidae</taxon>
        <taxon>Dreissena</taxon>
    </lineage>
</organism>
<dbReference type="Proteomes" id="UP000828390">
    <property type="component" value="Unassembled WGS sequence"/>
</dbReference>
<feature type="domain" description="Rapamycin-insensitive companion of mTOR middle" evidence="1">
    <location>
        <begin position="4"/>
        <end position="188"/>
    </location>
</feature>
<protein>
    <recommendedName>
        <fullName evidence="1">Rapamycin-insensitive companion of mTOR middle domain-containing protein</fullName>
    </recommendedName>
</protein>
<proteinExistence type="predicted"/>
<evidence type="ECO:0000259" key="1">
    <source>
        <dbReference type="SMART" id="SM01307"/>
    </source>
</evidence>